<name>A0A143YR40_9LACT</name>
<accession>A0A143YR40</accession>
<evidence type="ECO:0000313" key="3">
    <source>
        <dbReference type="Proteomes" id="UP000242754"/>
    </source>
</evidence>
<dbReference type="InterPro" id="IPR004183">
    <property type="entry name" value="Xdiol_dOase_suB"/>
</dbReference>
<gene>
    <name evidence="2" type="ORF">Tpal_1880</name>
</gene>
<keyword evidence="2" id="KW-0223">Dioxygenase</keyword>
<dbReference type="STRING" id="140314.SAMN04488076_11111"/>
<keyword evidence="3" id="KW-1185">Reference proteome</keyword>
<organism evidence="2 3">
    <name type="scientific">Trichococcus palustris</name>
    <dbReference type="NCBI Taxonomy" id="140314"/>
    <lineage>
        <taxon>Bacteria</taxon>
        <taxon>Bacillati</taxon>
        <taxon>Bacillota</taxon>
        <taxon>Bacilli</taxon>
        <taxon>Lactobacillales</taxon>
        <taxon>Carnobacteriaceae</taxon>
        <taxon>Trichococcus</taxon>
    </lineage>
</organism>
<evidence type="ECO:0000259" key="1">
    <source>
        <dbReference type="Pfam" id="PF02900"/>
    </source>
</evidence>
<reference evidence="2 3" key="1">
    <citation type="submission" date="2016-02" db="EMBL/GenBank/DDBJ databases">
        <authorList>
            <person name="Wen L."/>
            <person name="He K."/>
            <person name="Yang H."/>
        </authorList>
    </citation>
    <scope>NUCLEOTIDE SEQUENCE [LARGE SCALE GENOMIC DNA]</scope>
    <source>
        <strain evidence="2">Trichococcus palustris</strain>
    </source>
</reference>
<evidence type="ECO:0000313" key="2">
    <source>
        <dbReference type="EMBL" id="CZQ95357.1"/>
    </source>
</evidence>
<proteinExistence type="predicted"/>
<dbReference type="Pfam" id="PF02900">
    <property type="entry name" value="LigB"/>
    <property type="match status" value="1"/>
</dbReference>
<dbReference type="EMBL" id="FJNE01000005">
    <property type="protein sequence ID" value="CZQ95357.1"/>
    <property type="molecule type" value="Genomic_DNA"/>
</dbReference>
<sequence>MLTFGVVSPHPPLIIPEIGGKDIEKVRKTTAALEATAKKLTATKPERIVIISPHPEYGYEVPLYYLGKELSPAIEVEKILVTNPSYEYYYELGKKYGKEIEKTDQRTAVIASGDLSHVLKTDGPYGYHPAGPMLDKLIVKAVRERDAESLLHLDPSFLENGAECGLRSILFLFGVFEGRDYATEVLSYEGPFGVGYMVATFALRQ</sequence>
<dbReference type="GO" id="GO:0016702">
    <property type="term" value="F:oxidoreductase activity, acting on single donors with incorporation of molecular oxygen, incorporation of two atoms of oxygen"/>
    <property type="evidence" value="ECO:0007669"/>
    <property type="project" value="UniProtKB-ARBA"/>
</dbReference>
<dbReference type="CDD" id="cd07951">
    <property type="entry name" value="ED_3B_N_AMMECR1"/>
    <property type="match status" value="1"/>
</dbReference>
<dbReference type="RefSeq" id="WP_177194450.1">
    <property type="nucleotide sequence ID" value="NZ_FJNE01000005.1"/>
</dbReference>
<feature type="domain" description="Extradiol ring-cleavage dioxygenase class III enzyme subunit B" evidence="1">
    <location>
        <begin position="55"/>
        <end position="198"/>
    </location>
</feature>
<dbReference type="SUPFAM" id="SSF53213">
    <property type="entry name" value="LigB-like"/>
    <property type="match status" value="1"/>
</dbReference>
<dbReference type="Proteomes" id="UP000242754">
    <property type="component" value="Unassembled WGS sequence"/>
</dbReference>
<dbReference type="GO" id="GO:0008198">
    <property type="term" value="F:ferrous iron binding"/>
    <property type="evidence" value="ECO:0007669"/>
    <property type="project" value="InterPro"/>
</dbReference>
<protein>
    <submittedName>
        <fullName evidence="2">Catalytic ligb subunit of aromatic ring-opening dioxygenase</fullName>
    </submittedName>
</protein>
<dbReference type="Gene3D" id="3.40.830.10">
    <property type="entry name" value="LigB-like"/>
    <property type="match status" value="2"/>
</dbReference>
<keyword evidence="2" id="KW-0560">Oxidoreductase</keyword>
<dbReference type="AlphaFoldDB" id="A0A143YR40"/>